<evidence type="ECO:0000313" key="6">
    <source>
        <dbReference type="EMBL" id="OGF10337.1"/>
    </source>
</evidence>
<dbReference type="Gene3D" id="1.25.40.10">
    <property type="entry name" value="Tetratricopeptide repeat domain"/>
    <property type="match status" value="1"/>
</dbReference>
<dbReference type="GO" id="GO:0003755">
    <property type="term" value="F:peptidyl-prolyl cis-trans isomerase activity"/>
    <property type="evidence" value="ECO:0007669"/>
    <property type="project" value="UniProtKB-KW"/>
</dbReference>
<evidence type="ECO:0000313" key="7">
    <source>
        <dbReference type="Proteomes" id="UP000177230"/>
    </source>
</evidence>
<gene>
    <name evidence="6" type="ORF">A2024_02295</name>
</gene>
<keyword evidence="1" id="KW-0413">Isomerase</keyword>
<organism evidence="6 7">
    <name type="scientific">Candidatus Edwardsbacteria bacterium GWF2_54_11</name>
    <dbReference type="NCBI Taxonomy" id="1817851"/>
    <lineage>
        <taxon>Bacteria</taxon>
        <taxon>Candidatus Edwardsiibacteriota</taxon>
    </lineage>
</organism>
<dbReference type="PANTHER" id="PTHR47245">
    <property type="entry name" value="PEPTIDYLPROLYL ISOMERASE"/>
    <property type="match status" value="1"/>
</dbReference>
<dbReference type="InterPro" id="IPR011990">
    <property type="entry name" value="TPR-like_helical_dom_sf"/>
</dbReference>
<keyword evidence="1" id="KW-0697">Rotamase</keyword>
<dbReference type="AlphaFoldDB" id="A0A1F5R7A4"/>
<proteinExistence type="predicted"/>
<sequence length="498" mass="56327">MAFKRTFTLILVLALSAAGTLVAKDKVTKEDPEMLLSQMAQLSLKYQDYPQAVSAYNKLLESYPQSTRAKDYTYYLALAYERSNNFQTSAENYQKVVTDYKNVKSAIPGIDSLSLEGVGRCFNKNFKEYAAIINGQPMTKLELDAELEKVPSHYRTQFEGDAGRKKFLDQIIERQLLYAEAQKQGIINNPEIFQRIKDTEQNLLIRGLYDQEVIQKAQPSEKEVRDYYKKNIKEYQTPEQVRASQIVVDNYAQAQKIYQELKSKKGQPFDTLVAKYSIAPNARSNGSLGLINKDQKPSPEPVLFKTAKGKYSKVIPAQPRFAVVRLVNKEGKKLHLNWIVAGTEDEAKKMIAELKATPDSFGAIAAKRSLDASKDQGGDLGLVNKDQVAPEVFKAASGLKAGKFTTKPVKYFAQYAIYRIDDKIKAGVRDFQQVQAQISGQLQKERQQALYDGLLKRLKEEAKIEYLIEVPEPAKMEEKPVEKPEPKGKLQKNAKPRK</sequence>
<evidence type="ECO:0000256" key="1">
    <source>
        <dbReference type="PROSITE-ProRule" id="PRU00278"/>
    </source>
</evidence>
<feature type="signal peptide" evidence="4">
    <location>
        <begin position="1"/>
        <end position="23"/>
    </location>
</feature>
<evidence type="ECO:0000259" key="5">
    <source>
        <dbReference type="PROSITE" id="PS50198"/>
    </source>
</evidence>
<accession>A0A1F5R7A4</accession>
<keyword evidence="4" id="KW-0732">Signal</keyword>
<dbReference type="InterPro" id="IPR027304">
    <property type="entry name" value="Trigger_fact/SurA_dom_sf"/>
</dbReference>
<name>A0A1F5R7A4_9BACT</name>
<dbReference type="Pfam" id="PF00639">
    <property type="entry name" value="Rotamase"/>
    <property type="match status" value="1"/>
</dbReference>
<dbReference type="Pfam" id="PF13145">
    <property type="entry name" value="Rotamase_2"/>
    <property type="match status" value="1"/>
</dbReference>
<dbReference type="InterPro" id="IPR050245">
    <property type="entry name" value="PrsA_foldase"/>
</dbReference>
<feature type="compositionally biased region" description="Basic and acidic residues" evidence="3">
    <location>
        <begin position="475"/>
        <end position="488"/>
    </location>
</feature>
<evidence type="ECO:0000256" key="2">
    <source>
        <dbReference type="PROSITE-ProRule" id="PRU00339"/>
    </source>
</evidence>
<feature type="compositionally biased region" description="Basic residues" evidence="3">
    <location>
        <begin position="489"/>
        <end position="498"/>
    </location>
</feature>
<dbReference type="EMBL" id="MFFM01000039">
    <property type="protein sequence ID" value="OGF10337.1"/>
    <property type="molecule type" value="Genomic_DNA"/>
</dbReference>
<feature type="region of interest" description="Disordered" evidence="3">
    <location>
        <begin position="475"/>
        <end position="498"/>
    </location>
</feature>
<dbReference type="SUPFAM" id="SSF54534">
    <property type="entry name" value="FKBP-like"/>
    <property type="match status" value="2"/>
</dbReference>
<dbReference type="Proteomes" id="UP000177230">
    <property type="component" value="Unassembled WGS sequence"/>
</dbReference>
<protein>
    <recommendedName>
        <fullName evidence="5">PpiC domain-containing protein</fullName>
    </recommendedName>
</protein>
<keyword evidence="2" id="KW-0802">TPR repeat</keyword>
<dbReference type="InterPro" id="IPR046357">
    <property type="entry name" value="PPIase_dom_sf"/>
</dbReference>
<evidence type="ECO:0000256" key="4">
    <source>
        <dbReference type="SAM" id="SignalP"/>
    </source>
</evidence>
<evidence type="ECO:0000256" key="3">
    <source>
        <dbReference type="SAM" id="MobiDB-lite"/>
    </source>
</evidence>
<dbReference type="PROSITE" id="PS50198">
    <property type="entry name" value="PPIC_PPIASE_2"/>
    <property type="match status" value="2"/>
</dbReference>
<dbReference type="Gene3D" id="3.10.50.40">
    <property type="match status" value="2"/>
</dbReference>
<reference evidence="6 7" key="1">
    <citation type="journal article" date="2016" name="Nat. Commun.">
        <title>Thousands of microbial genomes shed light on interconnected biogeochemical processes in an aquifer system.</title>
        <authorList>
            <person name="Anantharaman K."/>
            <person name="Brown C.T."/>
            <person name="Hug L.A."/>
            <person name="Sharon I."/>
            <person name="Castelle C.J."/>
            <person name="Probst A.J."/>
            <person name="Thomas B.C."/>
            <person name="Singh A."/>
            <person name="Wilkins M.J."/>
            <person name="Karaoz U."/>
            <person name="Brodie E.L."/>
            <person name="Williams K.H."/>
            <person name="Hubbard S.S."/>
            <person name="Banfield J.F."/>
        </authorList>
    </citation>
    <scope>NUCLEOTIDE SEQUENCE [LARGE SCALE GENOMIC DNA]</scope>
</reference>
<feature type="domain" description="PpiC" evidence="5">
    <location>
        <begin position="331"/>
        <end position="422"/>
    </location>
</feature>
<dbReference type="InterPro" id="IPR019734">
    <property type="entry name" value="TPR_rpt"/>
</dbReference>
<comment type="caution">
    <text evidence="6">The sequence shown here is derived from an EMBL/GenBank/DDBJ whole genome shotgun (WGS) entry which is preliminary data.</text>
</comment>
<dbReference type="Gene3D" id="1.10.8.1040">
    <property type="match status" value="1"/>
</dbReference>
<dbReference type="SUPFAM" id="SSF48452">
    <property type="entry name" value="TPR-like"/>
    <property type="match status" value="1"/>
</dbReference>
<feature type="chain" id="PRO_5009520605" description="PpiC domain-containing protein" evidence="4">
    <location>
        <begin position="24"/>
        <end position="498"/>
    </location>
</feature>
<dbReference type="SUPFAM" id="SSF109998">
    <property type="entry name" value="Triger factor/SurA peptide-binding domain-like"/>
    <property type="match status" value="1"/>
</dbReference>
<dbReference type="InterPro" id="IPR000297">
    <property type="entry name" value="PPIase_PpiC"/>
</dbReference>
<feature type="domain" description="PpiC" evidence="5">
    <location>
        <begin position="238"/>
        <end position="328"/>
    </location>
</feature>
<feature type="repeat" description="TPR" evidence="2">
    <location>
        <begin position="33"/>
        <end position="66"/>
    </location>
</feature>
<dbReference type="PROSITE" id="PS50005">
    <property type="entry name" value="TPR"/>
    <property type="match status" value="1"/>
</dbReference>
<dbReference type="PANTHER" id="PTHR47245:SF2">
    <property type="entry name" value="PEPTIDYL-PROLYL CIS-TRANS ISOMERASE HP_0175-RELATED"/>
    <property type="match status" value="1"/>
</dbReference>